<evidence type="ECO:0000313" key="7">
    <source>
        <dbReference type="EMBL" id="EEE61665.1"/>
    </source>
</evidence>
<reference evidence="7" key="2">
    <citation type="submission" date="2008-12" db="EMBL/GenBank/DDBJ databases">
        <title>Improved gene annotation of the rice (Oryza sativa) genomes.</title>
        <authorList>
            <person name="Wang J."/>
            <person name="Li R."/>
            <person name="Fan W."/>
            <person name="Huang Q."/>
            <person name="Zhang J."/>
            <person name="Zhou Y."/>
            <person name="Hu Y."/>
            <person name="Zi S."/>
            <person name="Li J."/>
            <person name="Ni P."/>
            <person name="Zheng H."/>
            <person name="Zhang Y."/>
            <person name="Zhao M."/>
            <person name="Hao Q."/>
            <person name="McDermott J."/>
            <person name="Samudrala R."/>
            <person name="Kristiansen K."/>
            <person name="Wong G.K.-S."/>
        </authorList>
    </citation>
    <scope>NUCLEOTIDE SEQUENCE</scope>
</reference>
<dbReference type="FunFam" id="1.10.600.10:FF:000005">
    <property type="entry name" value="Ent-kaur-16-ene synthase, chloroplastic"/>
    <property type="match status" value="1"/>
</dbReference>
<feature type="domain" description="Terpene synthase N-terminal" evidence="5">
    <location>
        <begin position="306"/>
        <end position="373"/>
    </location>
</feature>
<evidence type="ECO:0000259" key="6">
    <source>
        <dbReference type="Pfam" id="PF03936"/>
    </source>
</evidence>
<keyword evidence="4" id="KW-0456">Lyase</keyword>
<dbReference type="GO" id="GO:0010333">
    <property type="term" value="F:terpene synthase activity"/>
    <property type="evidence" value="ECO:0007669"/>
    <property type="project" value="InterPro"/>
</dbReference>
<dbReference type="AlphaFoldDB" id="B9FCG0"/>
<dbReference type="SUPFAM" id="SSF48239">
    <property type="entry name" value="Terpenoid cyclases/Protein prenyltransferases"/>
    <property type="match status" value="2"/>
</dbReference>
<dbReference type="EMBL" id="CM000141">
    <property type="protein sequence ID" value="EEE61665.1"/>
    <property type="molecule type" value="Genomic_DNA"/>
</dbReference>
<sequence length="697" mass="78476">MALEARAVQISIPTDACCFSGGKSSHRMSPATQLVRAPQHAVATAYAEKSLEAGGNAASLPNNMLELVNVVMHQRKAIEDTMRKKKKQQLHKFEMLPSPYDTAWVAMVPLPGSSSQLPCFPQCVEWILQNQQSNGSWDLNQLDSITKDALLSTLACVLALRRGLLFIGRNFSIAMDEQLAAPIGFNITFPGMLSSVIEMGLEVPIGQTDVERVLHLQETELKREYEENYRGRNTYMAYVSEGLGNAQDWNEVMNFQRKNGSLFNSLSITAAVLVHNYDAKAHRYLNLLLNKFGTADDLCHIAEVSDFHSSHQGYLSDTRTLLELYKASEVSVADNEFILDRIGSWSGRLLKEQLSSGALQRTSSIFEEVEHALDCPFYATLDRLVHKRNIEHFAAMSYISYAQNNIPDELERIDSWVKENRLHELKFARQKSAYFYLSAAGTVFDPEMSDARIWWDEHHKEELYSEQVEIVFFAIFNSVNQLGAKVSAVQGRDVTKHLIEIWLDLLRSMMTEVEWRISNYVPTPEEYMENAAMTFALGPIVLPALYLVGPKIPESVVRDSEYNELFRLMSTCGRLLNDVQTYEREDGEGKVNSVSLLVIQSGGSVSIEEARREIMKPIERCRRELLGLVLRRGSAVPGPCKELFWKMCKVCYFFYSRGDGFSSPTAKSAAVDAVIRDPLDLAAVVASQEPIYIIPAS</sequence>
<keyword evidence="3" id="KW-0460">Magnesium</keyword>
<evidence type="ECO:0000256" key="3">
    <source>
        <dbReference type="ARBA" id="ARBA00022842"/>
    </source>
</evidence>
<evidence type="ECO:0000256" key="4">
    <source>
        <dbReference type="ARBA" id="ARBA00023239"/>
    </source>
</evidence>
<feature type="domain" description="Terpene synthase metal-binding" evidence="6">
    <location>
        <begin position="455"/>
        <end position="623"/>
    </location>
</feature>
<gene>
    <name evidence="7" type="ORF">OsJ_16125</name>
</gene>
<dbReference type="Pfam" id="PF03936">
    <property type="entry name" value="Terpene_synth_C"/>
    <property type="match status" value="1"/>
</dbReference>
<dbReference type="GO" id="GO:0000287">
    <property type="term" value="F:magnesium ion binding"/>
    <property type="evidence" value="ECO:0007669"/>
    <property type="project" value="InterPro"/>
</dbReference>
<keyword evidence="2" id="KW-0479">Metal-binding</keyword>
<dbReference type="PANTHER" id="PTHR31739">
    <property type="entry name" value="ENT-COPALYL DIPHOSPHATE SYNTHASE, CHLOROPLASTIC"/>
    <property type="match status" value="1"/>
</dbReference>
<dbReference type="FunFam" id="1.50.10.160:FF:000002">
    <property type="entry name" value="cis-abienol synthase, chloroplastic"/>
    <property type="match status" value="1"/>
</dbReference>
<dbReference type="Gene3D" id="1.50.10.130">
    <property type="entry name" value="Terpene synthase, N-terminal domain"/>
    <property type="match status" value="1"/>
</dbReference>
<evidence type="ECO:0000256" key="2">
    <source>
        <dbReference type="ARBA" id="ARBA00022723"/>
    </source>
</evidence>
<dbReference type="SUPFAM" id="SSF48576">
    <property type="entry name" value="Terpenoid synthases"/>
    <property type="match status" value="1"/>
</dbReference>
<dbReference type="GO" id="GO:0016102">
    <property type="term" value="P:diterpenoid biosynthetic process"/>
    <property type="evidence" value="ECO:0007669"/>
    <property type="project" value="UniProtKB-ARBA"/>
</dbReference>
<evidence type="ECO:0000256" key="1">
    <source>
        <dbReference type="ARBA" id="ARBA00001946"/>
    </source>
</evidence>
<dbReference type="InterPro" id="IPR036965">
    <property type="entry name" value="Terpene_synth_N_sf"/>
</dbReference>
<dbReference type="Gene3D" id="1.50.10.160">
    <property type="match status" value="1"/>
</dbReference>
<dbReference type="Proteomes" id="UP000007752">
    <property type="component" value="Chromosome 4"/>
</dbReference>
<dbReference type="PANTHER" id="PTHR31739:SF16">
    <property type="entry name" value="ENT-KAURENE SYNTHASE-LIKE 3"/>
    <property type="match status" value="1"/>
</dbReference>
<dbReference type="InterPro" id="IPR008930">
    <property type="entry name" value="Terpenoid_cyclase/PrenylTrfase"/>
</dbReference>
<dbReference type="Gene3D" id="1.10.600.10">
    <property type="entry name" value="Farnesyl Diphosphate Synthase"/>
    <property type="match status" value="2"/>
</dbReference>
<reference evidence="7" key="1">
    <citation type="journal article" date="2005" name="PLoS Biol.">
        <title>The genomes of Oryza sativa: a history of duplications.</title>
        <authorList>
            <person name="Yu J."/>
            <person name="Wang J."/>
            <person name="Lin W."/>
            <person name="Li S."/>
            <person name="Li H."/>
            <person name="Zhou J."/>
            <person name="Ni P."/>
            <person name="Dong W."/>
            <person name="Hu S."/>
            <person name="Zeng C."/>
            <person name="Zhang J."/>
            <person name="Zhang Y."/>
            <person name="Li R."/>
            <person name="Xu Z."/>
            <person name="Li S."/>
            <person name="Li X."/>
            <person name="Zheng H."/>
            <person name="Cong L."/>
            <person name="Lin L."/>
            <person name="Yin J."/>
            <person name="Geng J."/>
            <person name="Li G."/>
            <person name="Shi J."/>
            <person name="Liu J."/>
            <person name="Lv H."/>
            <person name="Li J."/>
            <person name="Wang J."/>
            <person name="Deng Y."/>
            <person name="Ran L."/>
            <person name="Shi X."/>
            <person name="Wang X."/>
            <person name="Wu Q."/>
            <person name="Li C."/>
            <person name="Ren X."/>
            <person name="Wang J."/>
            <person name="Wang X."/>
            <person name="Li D."/>
            <person name="Liu D."/>
            <person name="Zhang X."/>
            <person name="Ji Z."/>
            <person name="Zhao W."/>
            <person name="Sun Y."/>
            <person name="Zhang Z."/>
            <person name="Bao J."/>
            <person name="Han Y."/>
            <person name="Dong L."/>
            <person name="Ji J."/>
            <person name="Chen P."/>
            <person name="Wu S."/>
            <person name="Liu J."/>
            <person name="Xiao Y."/>
            <person name="Bu D."/>
            <person name="Tan J."/>
            <person name="Yang L."/>
            <person name="Ye C."/>
            <person name="Zhang J."/>
            <person name="Xu J."/>
            <person name="Zhou Y."/>
            <person name="Yu Y."/>
            <person name="Zhang B."/>
            <person name="Zhuang S."/>
            <person name="Wei H."/>
            <person name="Liu B."/>
            <person name="Lei M."/>
            <person name="Yu H."/>
            <person name="Li Y."/>
            <person name="Xu H."/>
            <person name="Wei S."/>
            <person name="He X."/>
            <person name="Fang L."/>
            <person name="Zhang Z."/>
            <person name="Zhang Y."/>
            <person name="Huang X."/>
            <person name="Su Z."/>
            <person name="Tong W."/>
            <person name="Li J."/>
            <person name="Tong Z."/>
            <person name="Li S."/>
            <person name="Ye J."/>
            <person name="Wang L."/>
            <person name="Fang L."/>
            <person name="Lei T."/>
            <person name="Chen C."/>
            <person name="Chen H."/>
            <person name="Xu Z."/>
            <person name="Li H."/>
            <person name="Huang H."/>
            <person name="Zhang F."/>
            <person name="Xu H."/>
            <person name="Li N."/>
            <person name="Zhao C."/>
            <person name="Li S."/>
            <person name="Dong L."/>
            <person name="Huang Y."/>
            <person name="Li L."/>
            <person name="Xi Y."/>
            <person name="Qi Q."/>
            <person name="Li W."/>
            <person name="Zhang B."/>
            <person name="Hu W."/>
            <person name="Zhang Y."/>
            <person name="Tian X."/>
            <person name="Jiao Y."/>
            <person name="Liang X."/>
            <person name="Jin J."/>
            <person name="Gao L."/>
            <person name="Zheng W."/>
            <person name="Hao B."/>
            <person name="Liu S."/>
            <person name="Wang W."/>
            <person name="Yuan L."/>
            <person name="Cao M."/>
            <person name="McDermott J."/>
            <person name="Samudrala R."/>
            <person name="Wang J."/>
            <person name="Wong G.K."/>
            <person name="Yang H."/>
        </authorList>
    </citation>
    <scope>NUCLEOTIDE SEQUENCE [LARGE SCALE GENOMIC DNA]</scope>
</reference>
<protein>
    <submittedName>
        <fullName evidence="7">Uncharacterized protein</fullName>
    </submittedName>
</protein>
<dbReference type="InterPro" id="IPR001906">
    <property type="entry name" value="Terpene_synth_N"/>
</dbReference>
<dbReference type="InterPro" id="IPR005630">
    <property type="entry name" value="Terpene_synthase_metal-bd"/>
</dbReference>
<dbReference type="Pfam" id="PF01397">
    <property type="entry name" value="Terpene_synth"/>
    <property type="match status" value="1"/>
</dbReference>
<comment type="cofactor">
    <cofactor evidence="1">
        <name>Mg(2+)</name>
        <dbReference type="ChEBI" id="CHEBI:18420"/>
    </cofactor>
</comment>
<name>B9FCG0_ORYSJ</name>
<proteinExistence type="predicted"/>
<organism evidence="7">
    <name type="scientific">Oryza sativa subsp. japonica</name>
    <name type="common">Rice</name>
    <dbReference type="NCBI Taxonomy" id="39947"/>
    <lineage>
        <taxon>Eukaryota</taxon>
        <taxon>Viridiplantae</taxon>
        <taxon>Streptophyta</taxon>
        <taxon>Embryophyta</taxon>
        <taxon>Tracheophyta</taxon>
        <taxon>Spermatophyta</taxon>
        <taxon>Magnoliopsida</taxon>
        <taxon>Liliopsida</taxon>
        <taxon>Poales</taxon>
        <taxon>Poaceae</taxon>
        <taxon>BOP clade</taxon>
        <taxon>Oryzoideae</taxon>
        <taxon>Oryzeae</taxon>
        <taxon>Oryzinae</taxon>
        <taxon>Oryza</taxon>
        <taxon>Oryza sativa</taxon>
    </lineage>
</organism>
<dbReference type="InterPro" id="IPR050148">
    <property type="entry name" value="Terpene_synthase-like"/>
</dbReference>
<accession>B9FCG0</accession>
<evidence type="ECO:0000259" key="5">
    <source>
        <dbReference type="Pfam" id="PF01397"/>
    </source>
</evidence>
<dbReference type="InterPro" id="IPR008949">
    <property type="entry name" value="Isoprenoid_synthase_dom_sf"/>
</dbReference>